<name>A0A6V7YAZ3_MELEN</name>
<sequence>MLKHSGIYFSRWPTQNRVKLHTIRFVSASRVEWYYSLSAEIFTSRDIGP</sequence>
<comment type="caution">
    <text evidence="1">The sequence shown here is derived from an EMBL/GenBank/DDBJ whole genome shotgun (WGS) entry which is preliminary data.</text>
</comment>
<proteinExistence type="predicted"/>
<protein>
    <submittedName>
        <fullName evidence="1">Uncharacterized protein</fullName>
    </submittedName>
</protein>
<reference evidence="1 2" key="1">
    <citation type="submission" date="2020-08" db="EMBL/GenBank/DDBJ databases">
        <authorList>
            <person name="Koutsovoulos G."/>
            <person name="Danchin GJ E."/>
        </authorList>
    </citation>
    <scope>NUCLEOTIDE SEQUENCE [LARGE SCALE GENOMIC DNA]</scope>
</reference>
<accession>A0A6V7YAZ3</accession>
<dbReference type="Proteomes" id="UP000580250">
    <property type="component" value="Unassembled WGS sequence"/>
</dbReference>
<dbReference type="EMBL" id="CAJEWN010003832">
    <property type="protein sequence ID" value="CAD2208701.1"/>
    <property type="molecule type" value="Genomic_DNA"/>
</dbReference>
<gene>
    <name evidence="1" type="ORF">MENT_LOCUS62771</name>
</gene>
<organism evidence="1 2">
    <name type="scientific">Meloidogyne enterolobii</name>
    <name type="common">Root-knot nematode worm</name>
    <name type="synonym">Meloidogyne mayaguensis</name>
    <dbReference type="NCBI Taxonomy" id="390850"/>
    <lineage>
        <taxon>Eukaryota</taxon>
        <taxon>Metazoa</taxon>
        <taxon>Ecdysozoa</taxon>
        <taxon>Nematoda</taxon>
        <taxon>Chromadorea</taxon>
        <taxon>Rhabditida</taxon>
        <taxon>Tylenchina</taxon>
        <taxon>Tylenchomorpha</taxon>
        <taxon>Tylenchoidea</taxon>
        <taxon>Meloidogynidae</taxon>
        <taxon>Meloidogyninae</taxon>
        <taxon>Meloidogyne</taxon>
    </lineage>
</organism>
<evidence type="ECO:0000313" key="1">
    <source>
        <dbReference type="EMBL" id="CAD2208701.1"/>
    </source>
</evidence>
<evidence type="ECO:0000313" key="2">
    <source>
        <dbReference type="Proteomes" id="UP000580250"/>
    </source>
</evidence>
<dbReference type="AlphaFoldDB" id="A0A6V7YAZ3"/>